<dbReference type="SUPFAM" id="SSF51735">
    <property type="entry name" value="NAD(P)-binding Rossmann-fold domains"/>
    <property type="match status" value="1"/>
</dbReference>
<gene>
    <name evidence="1" type="ORF">CSA56_00815</name>
</gene>
<dbReference type="EMBL" id="PDSK01000021">
    <property type="protein sequence ID" value="PIE36261.1"/>
    <property type="molecule type" value="Genomic_DNA"/>
</dbReference>
<evidence type="ECO:0000313" key="2">
    <source>
        <dbReference type="Proteomes" id="UP000230821"/>
    </source>
</evidence>
<dbReference type="NCBIfam" id="TIGR03309">
    <property type="entry name" value="matur_yqeB"/>
    <property type="match status" value="1"/>
</dbReference>
<dbReference type="InterPro" id="IPR017695">
    <property type="entry name" value="Se-dep_Mo_hydrolase_YqeB"/>
</dbReference>
<proteinExistence type="predicted"/>
<organism evidence="1 2">
    <name type="scientific">candidate division KSB3 bacterium</name>
    <dbReference type="NCBI Taxonomy" id="2044937"/>
    <lineage>
        <taxon>Bacteria</taxon>
        <taxon>candidate division KSB3</taxon>
    </lineage>
</organism>
<evidence type="ECO:0000313" key="1">
    <source>
        <dbReference type="EMBL" id="PIE36261.1"/>
    </source>
</evidence>
<sequence>MLKNRLIVIRGGGDLASGIAYRLLKTGFQVIILEREQPIHVRRLVSFAQAVYNGEMLIEGIRSIKAESLNHLREILAEGHIPVLVNESGNSIPELQPDVVIDAILAKRNLGTLKDMAPLVIGVGPGFEAGMDVDVVIETKRGHFLGRVIWSGTAEKNTGIPGSVNGVTSRRVLRAATDGVVEPLKHVGDMVEEGELVARVAGQNARALASGVIRGLINAGVHVPQGLKIGDIDPRGALQYCEMISDKALAVGGGVLEAILSFNRVCWKK</sequence>
<name>A0A2G6KKT2_9BACT</name>
<comment type="caution">
    <text evidence="1">The sequence shown here is derived from an EMBL/GenBank/DDBJ whole genome shotgun (WGS) entry which is preliminary data.</text>
</comment>
<protein>
    <submittedName>
        <fullName evidence="1">Molybdenum hydroxylase</fullName>
    </submittedName>
</protein>
<dbReference type="Proteomes" id="UP000230821">
    <property type="component" value="Unassembled WGS sequence"/>
</dbReference>
<dbReference type="InterPro" id="IPR036291">
    <property type="entry name" value="NAD(P)-bd_dom_sf"/>
</dbReference>
<accession>A0A2G6KKT2</accession>
<dbReference type="AlphaFoldDB" id="A0A2G6KKT2"/>
<reference evidence="1 2" key="1">
    <citation type="submission" date="2017-10" db="EMBL/GenBank/DDBJ databases">
        <title>Novel microbial diversity and functional potential in the marine mammal oral microbiome.</title>
        <authorList>
            <person name="Dudek N.K."/>
            <person name="Sun C.L."/>
            <person name="Burstein D."/>
            <person name="Kantor R.S."/>
            <person name="Aliaga Goltsman D.S."/>
            <person name="Bik E.M."/>
            <person name="Thomas B.C."/>
            <person name="Banfield J.F."/>
            <person name="Relman D.A."/>
        </authorList>
    </citation>
    <scope>NUCLEOTIDE SEQUENCE [LARGE SCALE GENOMIC DNA]</scope>
    <source>
        <strain evidence="1">DOLJORAL78_47_16</strain>
    </source>
</reference>